<evidence type="ECO:0000313" key="1">
    <source>
        <dbReference type="EMBL" id="ABA71859.1"/>
    </source>
</evidence>
<proteinExistence type="predicted"/>
<reference evidence="1 2" key="1">
    <citation type="journal article" date="2009" name="Genome Biol.">
        <title>Genomic and genetic analyses of diversity and plant interactions of Pseudomonas fluorescens.</title>
        <authorList>
            <person name="Silby M.W."/>
            <person name="Cerdeno-Tarraga A.M."/>
            <person name="Vernikos G.S."/>
            <person name="Giddens S.R."/>
            <person name="Jackson R.W."/>
            <person name="Preston G.M."/>
            <person name="Zhang X.X."/>
            <person name="Moon C.D."/>
            <person name="Gehrig S.M."/>
            <person name="Godfrey S.A."/>
            <person name="Knight C.G."/>
            <person name="Malone J.G."/>
            <person name="Robinson Z."/>
            <person name="Spiers A.J."/>
            <person name="Harris S."/>
            <person name="Challis G.L."/>
            <person name="Yaxley A.M."/>
            <person name="Harris D."/>
            <person name="Seeger K."/>
            <person name="Murphy L."/>
            <person name="Rutter S."/>
            <person name="Squares R."/>
            <person name="Quail M.A."/>
            <person name="Saunders E."/>
            <person name="Mavromatis K."/>
            <person name="Brettin T.S."/>
            <person name="Bentley S.D."/>
            <person name="Hothersall J."/>
            <person name="Stephens E."/>
            <person name="Thomas C.M."/>
            <person name="Parkhill J."/>
            <person name="Levy S.B."/>
            <person name="Rainey P.B."/>
            <person name="Thomson N.R."/>
        </authorList>
    </citation>
    <scope>NUCLEOTIDE SEQUENCE [LARGE SCALE GENOMIC DNA]</scope>
    <source>
        <strain evidence="1 2">Pf0-1</strain>
    </source>
</reference>
<sequence>MVRLGRPISTIPPNQGGARHFAGEVYALQGIMTGDGKLTTSHPVTECRRWPVESLAGRAFQGVWMNLKIFLIGDVNRPQ</sequence>
<accession>Q3KK47</accession>
<protein>
    <submittedName>
        <fullName evidence="1">Uncharacterized protein</fullName>
    </submittedName>
</protein>
<evidence type="ECO:0000313" key="2">
    <source>
        <dbReference type="Proteomes" id="UP000002704"/>
    </source>
</evidence>
<dbReference type="KEGG" id="pfo:Pfl01_0115"/>
<dbReference type="HOGENOM" id="CLU_2603312_0_0_6"/>
<dbReference type="AlphaFoldDB" id="Q3KK47"/>
<name>Q3KK47_PSEPF</name>
<dbReference type="Proteomes" id="UP000002704">
    <property type="component" value="Chromosome"/>
</dbReference>
<dbReference type="EMBL" id="CP000094">
    <property type="protein sequence ID" value="ABA71859.1"/>
    <property type="molecule type" value="Genomic_DNA"/>
</dbReference>
<gene>
    <name evidence="1" type="ordered locus">Pfl01_0115</name>
</gene>
<organism evidence="1 2">
    <name type="scientific">Pseudomonas fluorescens (strain Pf0-1)</name>
    <dbReference type="NCBI Taxonomy" id="205922"/>
    <lineage>
        <taxon>Bacteria</taxon>
        <taxon>Pseudomonadati</taxon>
        <taxon>Pseudomonadota</taxon>
        <taxon>Gammaproteobacteria</taxon>
        <taxon>Pseudomonadales</taxon>
        <taxon>Pseudomonadaceae</taxon>
        <taxon>Pseudomonas</taxon>
    </lineage>
</organism>